<accession>A0A4R6ED73</accession>
<dbReference type="Pfam" id="PF01891">
    <property type="entry name" value="CbiM"/>
    <property type="match status" value="1"/>
</dbReference>
<protein>
    <submittedName>
        <fullName evidence="8">Putative membrane protein</fullName>
    </submittedName>
</protein>
<dbReference type="AlphaFoldDB" id="A0A4R6ED73"/>
<proteinExistence type="predicted"/>
<feature type="transmembrane region" description="Helical" evidence="7">
    <location>
        <begin position="7"/>
        <end position="28"/>
    </location>
</feature>
<keyword evidence="4 7" id="KW-0812">Transmembrane</keyword>
<dbReference type="EMBL" id="SNVV01000003">
    <property type="protein sequence ID" value="TDN55684.1"/>
    <property type="molecule type" value="Genomic_DNA"/>
</dbReference>
<sequence>MNLSASLFPTAWHVFMAVLSIVVLALAARTAPWKKLLASSQLNLALGIAVVLMLMWSLKAGVKPGLNLHMLGAMAATLALGPELALYVLGLALTGITLNGAVEWAAWPVNFIFMVAAPIGIASVLHRLVVRFLPAHFFVFIFITSFVGSALTVLLQGFIASGAMSLAGAYSFDFLLAEYLPFFLLLGFAEAWLGGAAMTLLVVYRPDWVAAFDDKRYLLNK</sequence>
<evidence type="ECO:0000256" key="4">
    <source>
        <dbReference type="ARBA" id="ARBA00022692"/>
    </source>
</evidence>
<dbReference type="Proteomes" id="UP000295129">
    <property type="component" value="Unassembled WGS sequence"/>
</dbReference>
<evidence type="ECO:0000256" key="2">
    <source>
        <dbReference type="ARBA" id="ARBA00022448"/>
    </source>
</evidence>
<evidence type="ECO:0000256" key="7">
    <source>
        <dbReference type="SAM" id="Phobius"/>
    </source>
</evidence>
<evidence type="ECO:0000256" key="5">
    <source>
        <dbReference type="ARBA" id="ARBA00022989"/>
    </source>
</evidence>
<dbReference type="GO" id="GO:0005886">
    <property type="term" value="C:plasma membrane"/>
    <property type="evidence" value="ECO:0007669"/>
    <property type="project" value="UniProtKB-SubCell"/>
</dbReference>
<feature type="transmembrane region" description="Helical" evidence="7">
    <location>
        <begin position="137"/>
        <end position="159"/>
    </location>
</feature>
<evidence type="ECO:0000256" key="1">
    <source>
        <dbReference type="ARBA" id="ARBA00004651"/>
    </source>
</evidence>
<dbReference type="OrthoDB" id="5297929at2"/>
<dbReference type="RefSeq" id="WP_133588823.1">
    <property type="nucleotide sequence ID" value="NZ_SNVV01000003.1"/>
</dbReference>
<reference evidence="8 9" key="1">
    <citation type="submission" date="2019-03" db="EMBL/GenBank/DDBJ databases">
        <title>Genomic Encyclopedia of Type Strains, Phase IV (KMG-IV): sequencing the most valuable type-strain genomes for metagenomic binning, comparative biology and taxonomic classification.</title>
        <authorList>
            <person name="Goeker M."/>
        </authorList>
    </citation>
    <scope>NUCLEOTIDE SEQUENCE [LARGE SCALE GENOMIC DNA]</scope>
    <source>
        <strain evidence="8 9">DSM 12121</strain>
    </source>
</reference>
<keyword evidence="3" id="KW-1003">Cell membrane</keyword>
<keyword evidence="6 7" id="KW-0472">Membrane</keyword>
<evidence type="ECO:0000256" key="6">
    <source>
        <dbReference type="ARBA" id="ARBA00023136"/>
    </source>
</evidence>
<dbReference type="GO" id="GO:0000041">
    <property type="term" value="P:transition metal ion transport"/>
    <property type="evidence" value="ECO:0007669"/>
    <property type="project" value="InterPro"/>
</dbReference>
<evidence type="ECO:0000313" key="9">
    <source>
        <dbReference type="Proteomes" id="UP000295129"/>
    </source>
</evidence>
<keyword evidence="2" id="KW-0813">Transport</keyword>
<feature type="transmembrane region" description="Helical" evidence="7">
    <location>
        <begin position="105"/>
        <end position="125"/>
    </location>
</feature>
<keyword evidence="9" id="KW-1185">Reference proteome</keyword>
<feature type="transmembrane region" description="Helical" evidence="7">
    <location>
        <begin position="179"/>
        <end position="204"/>
    </location>
</feature>
<feature type="transmembrane region" description="Helical" evidence="7">
    <location>
        <begin position="70"/>
        <end position="93"/>
    </location>
</feature>
<name>A0A4R6ED73_9RHOO</name>
<comment type="caution">
    <text evidence="8">The sequence shown here is derived from an EMBL/GenBank/DDBJ whole genome shotgun (WGS) entry which is preliminary data.</text>
</comment>
<organism evidence="8 9">
    <name type="scientific">Azoarcus indigens</name>
    <dbReference type="NCBI Taxonomy" id="29545"/>
    <lineage>
        <taxon>Bacteria</taxon>
        <taxon>Pseudomonadati</taxon>
        <taxon>Pseudomonadota</taxon>
        <taxon>Betaproteobacteria</taxon>
        <taxon>Rhodocyclales</taxon>
        <taxon>Zoogloeaceae</taxon>
        <taxon>Azoarcus</taxon>
    </lineage>
</organism>
<gene>
    <name evidence="8" type="ORF">C7389_10314</name>
</gene>
<evidence type="ECO:0000313" key="8">
    <source>
        <dbReference type="EMBL" id="TDN55684.1"/>
    </source>
</evidence>
<evidence type="ECO:0000256" key="3">
    <source>
        <dbReference type="ARBA" id="ARBA00022475"/>
    </source>
</evidence>
<feature type="transmembrane region" description="Helical" evidence="7">
    <location>
        <begin position="40"/>
        <end position="58"/>
    </location>
</feature>
<keyword evidence="5 7" id="KW-1133">Transmembrane helix</keyword>
<dbReference type="Gene3D" id="1.10.1760.20">
    <property type="match status" value="1"/>
</dbReference>
<comment type="subcellular location">
    <subcellularLocation>
        <location evidence="1">Cell membrane</location>
        <topology evidence="1">Multi-pass membrane protein</topology>
    </subcellularLocation>
</comment>
<dbReference type="InterPro" id="IPR002751">
    <property type="entry name" value="CbiM/NikMN"/>
</dbReference>